<accession>A0A0F8X3D9</accession>
<feature type="non-terminal residue" evidence="2">
    <location>
        <position position="82"/>
    </location>
</feature>
<evidence type="ECO:0000313" key="2">
    <source>
        <dbReference type="EMBL" id="KKK55365.1"/>
    </source>
</evidence>
<dbReference type="InterPro" id="IPR027417">
    <property type="entry name" value="P-loop_NTPase"/>
</dbReference>
<sequence length="82" mass="9505">MKFGGELNKEEISTETDREIFKYISDKRILRALFEERIFKLREIQKEAIKKGLFFRKSFLICAPSGSGKTLIGELCAVNNIF</sequence>
<reference evidence="2" key="1">
    <citation type="journal article" date="2015" name="Nature">
        <title>Complex archaea that bridge the gap between prokaryotes and eukaryotes.</title>
        <authorList>
            <person name="Spang A."/>
            <person name="Saw J.H."/>
            <person name="Jorgensen S.L."/>
            <person name="Zaremba-Niedzwiedzka K."/>
            <person name="Martijn J."/>
            <person name="Lind A.E."/>
            <person name="van Eijk R."/>
            <person name="Schleper C."/>
            <person name="Guy L."/>
            <person name="Ettema T.J."/>
        </authorList>
    </citation>
    <scope>NUCLEOTIDE SEQUENCE</scope>
</reference>
<dbReference type="SUPFAM" id="SSF52540">
    <property type="entry name" value="P-loop containing nucleoside triphosphate hydrolases"/>
    <property type="match status" value="1"/>
</dbReference>
<feature type="domain" description="DEAD/DEAH-box helicase" evidence="1">
    <location>
        <begin position="42"/>
        <end position="81"/>
    </location>
</feature>
<dbReference type="GO" id="GO:0005524">
    <property type="term" value="F:ATP binding"/>
    <property type="evidence" value="ECO:0007669"/>
    <property type="project" value="InterPro"/>
</dbReference>
<comment type="caution">
    <text evidence="2">The sequence shown here is derived from an EMBL/GenBank/DDBJ whole genome shotgun (WGS) entry which is preliminary data.</text>
</comment>
<dbReference type="Gene3D" id="3.40.50.300">
    <property type="entry name" value="P-loop containing nucleotide triphosphate hydrolases"/>
    <property type="match status" value="1"/>
</dbReference>
<evidence type="ECO:0000259" key="1">
    <source>
        <dbReference type="Pfam" id="PF00270"/>
    </source>
</evidence>
<organism evidence="2">
    <name type="scientific">marine sediment metagenome</name>
    <dbReference type="NCBI Taxonomy" id="412755"/>
    <lineage>
        <taxon>unclassified sequences</taxon>
        <taxon>metagenomes</taxon>
        <taxon>ecological metagenomes</taxon>
    </lineage>
</organism>
<dbReference type="Pfam" id="PF00270">
    <property type="entry name" value="DEAD"/>
    <property type="match status" value="1"/>
</dbReference>
<protein>
    <recommendedName>
        <fullName evidence="1">DEAD/DEAH-box helicase domain-containing protein</fullName>
    </recommendedName>
</protein>
<dbReference type="AlphaFoldDB" id="A0A0F8X3D9"/>
<gene>
    <name evidence="2" type="ORF">LCGC14_3075290</name>
</gene>
<dbReference type="InterPro" id="IPR011545">
    <property type="entry name" value="DEAD/DEAH_box_helicase_dom"/>
</dbReference>
<dbReference type="EMBL" id="LAZR01065525">
    <property type="protein sequence ID" value="KKK55365.1"/>
    <property type="molecule type" value="Genomic_DNA"/>
</dbReference>
<dbReference type="GO" id="GO:0003676">
    <property type="term" value="F:nucleic acid binding"/>
    <property type="evidence" value="ECO:0007669"/>
    <property type="project" value="InterPro"/>
</dbReference>
<name>A0A0F8X3D9_9ZZZZ</name>
<proteinExistence type="predicted"/>